<proteinExistence type="inferred from homology"/>
<dbReference type="PANTHER" id="PTHR39321">
    <property type="entry name" value="NICOTINATE-NUCLEOTIDE ADENYLYLTRANSFERASE-RELATED"/>
    <property type="match status" value="1"/>
</dbReference>
<evidence type="ECO:0000256" key="6">
    <source>
        <dbReference type="ARBA" id="ARBA00022695"/>
    </source>
</evidence>
<name>A0A840DBC2_9MICO</name>
<keyword evidence="8 11" id="KW-0067">ATP-binding</keyword>
<evidence type="ECO:0000256" key="4">
    <source>
        <dbReference type="ARBA" id="ARBA00022642"/>
    </source>
</evidence>
<feature type="domain" description="Cytidyltransferase-like" evidence="12">
    <location>
        <begin position="10"/>
        <end position="168"/>
    </location>
</feature>
<dbReference type="UniPathway" id="UPA00253">
    <property type="reaction ID" value="UER00332"/>
</dbReference>
<comment type="similarity">
    <text evidence="3 11">Belongs to the NadD family.</text>
</comment>
<gene>
    <name evidence="11" type="primary">nadD</name>
    <name evidence="13" type="ORF">F5897_000077</name>
</gene>
<keyword evidence="4 11" id="KW-0662">Pyridine nucleotide biosynthesis</keyword>
<evidence type="ECO:0000256" key="10">
    <source>
        <dbReference type="ARBA" id="ARBA00048721"/>
    </source>
</evidence>
<evidence type="ECO:0000256" key="1">
    <source>
        <dbReference type="ARBA" id="ARBA00002324"/>
    </source>
</evidence>
<dbReference type="InterPro" id="IPR005248">
    <property type="entry name" value="NadD/NMNAT"/>
</dbReference>
<dbReference type="Pfam" id="PF01467">
    <property type="entry name" value="CTP_transf_like"/>
    <property type="match status" value="1"/>
</dbReference>
<dbReference type="GO" id="GO:0005524">
    <property type="term" value="F:ATP binding"/>
    <property type="evidence" value="ECO:0007669"/>
    <property type="project" value="UniProtKB-KW"/>
</dbReference>
<dbReference type="HAMAP" id="MF_00244">
    <property type="entry name" value="NaMN_adenylyltr"/>
    <property type="match status" value="1"/>
</dbReference>
<dbReference type="SUPFAM" id="SSF52374">
    <property type="entry name" value="Nucleotidylyl transferase"/>
    <property type="match status" value="1"/>
</dbReference>
<accession>A0A840DBC2</accession>
<dbReference type="EC" id="2.7.7.18" evidence="11"/>
<dbReference type="GO" id="GO:0009435">
    <property type="term" value="P:NAD+ biosynthetic process"/>
    <property type="evidence" value="ECO:0007669"/>
    <property type="project" value="UniProtKB-UniRule"/>
</dbReference>
<comment type="catalytic activity">
    <reaction evidence="10 11">
        <text>nicotinate beta-D-ribonucleotide + ATP + H(+) = deamido-NAD(+) + diphosphate</text>
        <dbReference type="Rhea" id="RHEA:22860"/>
        <dbReference type="ChEBI" id="CHEBI:15378"/>
        <dbReference type="ChEBI" id="CHEBI:30616"/>
        <dbReference type="ChEBI" id="CHEBI:33019"/>
        <dbReference type="ChEBI" id="CHEBI:57502"/>
        <dbReference type="ChEBI" id="CHEBI:58437"/>
        <dbReference type="EC" id="2.7.7.18"/>
    </reaction>
</comment>
<dbReference type="InterPro" id="IPR004821">
    <property type="entry name" value="Cyt_trans-like"/>
</dbReference>
<dbReference type="EMBL" id="JACIFD010000001">
    <property type="protein sequence ID" value="MBB4070801.1"/>
    <property type="molecule type" value="Genomic_DNA"/>
</dbReference>
<dbReference type="FunFam" id="3.40.50.620:FF:000039">
    <property type="entry name" value="Probable nicotinate-nucleotide adenylyltransferase"/>
    <property type="match status" value="1"/>
</dbReference>
<evidence type="ECO:0000256" key="9">
    <source>
        <dbReference type="ARBA" id="ARBA00023027"/>
    </source>
</evidence>
<keyword evidence="6 11" id="KW-0548">Nucleotidyltransferase</keyword>
<dbReference type="GO" id="GO:0004515">
    <property type="term" value="F:nicotinate-nucleotide adenylyltransferase activity"/>
    <property type="evidence" value="ECO:0007669"/>
    <property type="project" value="UniProtKB-UniRule"/>
</dbReference>
<dbReference type="NCBIfam" id="TIGR00482">
    <property type="entry name" value="nicotinate (nicotinamide) nucleotide adenylyltransferase"/>
    <property type="match status" value="1"/>
</dbReference>
<evidence type="ECO:0000256" key="5">
    <source>
        <dbReference type="ARBA" id="ARBA00022679"/>
    </source>
</evidence>
<keyword evidence="14" id="KW-1185">Reference proteome</keyword>
<dbReference type="Proteomes" id="UP000571183">
    <property type="component" value="Unassembled WGS sequence"/>
</dbReference>
<keyword evidence="9 11" id="KW-0520">NAD</keyword>
<dbReference type="NCBIfam" id="TIGR00125">
    <property type="entry name" value="cyt_tran_rel"/>
    <property type="match status" value="1"/>
</dbReference>
<dbReference type="CDD" id="cd02165">
    <property type="entry name" value="NMNAT"/>
    <property type="match status" value="1"/>
</dbReference>
<keyword evidence="5 11" id="KW-0808">Transferase</keyword>
<evidence type="ECO:0000256" key="3">
    <source>
        <dbReference type="ARBA" id="ARBA00009014"/>
    </source>
</evidence>
<dbReference type="AlphaFoldDB" id="A0A840DBC2"/>
<evidence type="ECO:0000313" key="13">
    <source>
        <dbReference type="EMBL" id="MBB4070801.1"/>
    </source>
</evidence>
<protein>
    <recommendedName>
        <fullName evidence="11">Probable nicotinate-nucleotide adenylyltransferase</fullName>
        <ecNumber evidence="11">2.7.7.18</ecNumber>
    </recommendedName>
    <alternativeName>
        <fullName evidence="11">Deamido-NAD(+) diphosphorylase</fullName>
    </alternativeName>
    <alternativeName>
        <fullName evidence="11">Deamido-NAD(+) pyrophosphorylase</fullName>
    </alternativeName>
    <alternativeName>
        <fullName evidence="11">Nicotinate mononucleotide adenylyltransferase</fullName>
        <shortName evidence="11">NaMN adenylyltransferase</shortName>
    </alternativeName>
</protein>
<organism evidence="13 14">
    <name type="scientific">Canibacter oris</name>
    <dbReference type="NCBI Taxonomy" id="1365628"/>
    <lineage>
        <taxon>Bacteria</taxon>
        <taxon>Bacillati</taxon>
        <taxon>Actinomycetota</taxon>
        <taxon>Actinomycetes</taxon>
        <taxon>Micrococcales</taxon>
        <taxon>Microbacteriaceae</taxon>
        <taxon>Canibacter</taxon>
    </lineage>
</organism>
<comment type="caution">
    <text evidence="13">The sequence shown here is derived from an EMBL/GenBank/DDBJ whole genome shotgun (WGS) entry which is preliminary data.</text>
</comment>
<comment type="function">
    <text evidence="1 11">Catalyzes the reversible adenylation of nicotinate mononucleotide (NaMN) to nicotinic acid adenine dinucleotide (NaAD).</text>
</comment>
<evidence type="ECO:0000259" key="12">
    <source>
        <dbReference type="Pfam" id="PF01467"/>
    </source>
</evidence>
<evidence type="ECO:0000313" key="14">
    <source>
        <dbReference type="Proteomes" id="UP000571183"/>
    </source>
</evidence>
<evidence type="ECO:0000256" key="7">
    <source>
        <dbReference type="ARBA" id="ARBA00022741"/>
    </source>
</evidence>
<reference evidence="13" key="1">
    <citation type="submission" date="2020-08" db="EMBL/GenBank/DDBJ databases">
        <title>Sequencing the genomes of 1000 actinobacteria strains.</title>
        <authorList>
            <person name="Klenk H.-P."/>
        </authorList>
    </citation>
    <scope>NUCLEOTIDE SEQUENCE [LARGE SCALE GENOMIC DNA]</scope>
    <source>
        <strain evidence="13">DSM 27064</strain>
    </source>
</reference>
<dbReference type="Gene3D" id="3.40.50.620">
    <property type="entry name" value="HUPs"/>
    <property type="match status" value="1"/>
</dbReference>
<keyword evidence="7 11" id="KW-0547">Nucleotide-binding</keyword>
<dbReference type="RefSeq" id="WP_321193472.1">
    <property type="nucleotide sequence ID" value="NZ_JACIFD010000001.1"/>
</dbReference>
<evidence type="ECO:0000256" key="8">
    <source>
        <dbReference type="ARBA" id="ARBA00022840"/>
    </source>
</evidence>
<sequence>MSSKPRRIGVMGGTFDPIHHGHLVAASEVADSFDLDEVIFVPTGQPWQKSGVSDAEHRYLMTVVATASNPRFTVSRVDIDRAGPTYTVDTLRDLRAQYPNDELFFITGADAIGQIMSWKDIDKVWDLAHFIGVSRPGHELSLSGLSENNVSLLEVPALAISSTDCRRRVARGFPVWYLVPDGVVQYIAKHRLYLTN</sequence>
<comment type="pathway">
    <text evidence="2 11">Cofactor biosynthesis; NAD(+) biosynthesis; deamido-NAD(+) from nicotinate D-ribonucleotide: step 1/1.</text>
</comment>
<evidence type="ECO:0000256" key="2">
    <source>
        <dbReference type="ARBA" id="ARBA00005019"/>
    </source>
</evidence>
<dbReference type="PANTHER" id="PTHR39321:SF3">
    <property type="entry name" value="PHOSPHOPANTETHEINE ADENYLYLTRANSFERASE"/>
    <property type="match status" value="1"/>
</dbReference>
<evidence type="ECO:0000256" key="11">
    <source>
        <dbReference type="HAMAP-Rule" id="MF_00244"/>
    </source>
</evidence>
<dbReference type="InterPro" id="IPR014729">
    <property type="entry name" value="Rossmann-like_a/b/a_fold"/>
</dbReference>
<dbReference type="NCBIfam" id="NF000840">
    <property type="entry name" value="PRK00071.1-3"/>
    <property type="match status" value="1"/>
</dbReference>